<keyword evidence="3" id="KW-1185">Reference proteome</keyword>
<comment type="caution">
    <text evidence="2">The sequence shown here is derived from an EMBL/GenBank/DDBJ whole genome shotgun (WGS) entry which is preliminary data.</text>
</comment>
<name>A0A1I4GAP5_9HYPH</name>
<dbReference type="EMBL" id="FOSK01000040">
    <property type="protein sequence ID" value="SFL27112.1"/>
    <property type="molecule type" value="Genomic_DNA"/>
</dbReference>
<protein>
    <submittedName>
        <fullName evidence="2">Uncharacterized protein</fullName>
    </submittedName>
</protein>
<dbReference type="RefSeq" id="WP_139226426.1">
    <property type="nucleotide sequence ID" value="NZ_FOSK01000040.1"/>
</dbReference>
<feature type="compositionally biased region" description="Polar residues" evidence="1">
    <location>
        <begin position="74"/>
        <end position="83"/>
    </location>
</feature>
<sequence>MSNPSTPPNSSPTKICETCPECKVEVGSFFVHPSVFDTGGSHLFIRYTKRDGSMWYYRGGPSTGSEFSEDPNATEANAQNSEPNPEVRTGEQKDEPSSVPEVMMPDWLGGETYGGQEIGNTNPMGAIITHYGLWSGSVEERKYDNRPSGMLEIARGSSHCDYHDSFANILRNIGALNIDYDTLGPNSNSVVRTILEKTSLPVLKPDRFTPGWGTILY</sequence>
<reference evidence="2 3" key="1">
    <citation type="submission" date="2016-10" db="EMBL/GenBank/DDBJ databases">
        <authorList>
            <person name="Varghese N."/>
            <person name="Submissions S."/>
        </authorList>
    </citation>
    <scope>NUCLEOTIDE SEQUENCE [LARGE SCALE GENOMIC DNA]</scope>
    <source>
        <strain evidence="2 3">DSM 16392</strain>
    </source>
</reference>
<organism evidence="2 3">
    <name type="scientific">Pseudovibrio ascidiaceicola</name>
    <dbReference type="NCBI Taxonomy" id="285279"/>
    <lineage>
        <taxon>Bacteria</taxon>
        <taxon>Pseudomonadati</taxon>
        <taxon>Pseudomonadota</taxon>
        <taxon>Alphaproteobacteria</taxon>
        <taxon>Hyphomicrobiales</taxon>
        <taxon>Stappiaceae</taxon>
        <taxon>Pseudovibrio</taxon>
    </lineage>
</organism>
<evidence type="ECO:0000313" key="3">
    <source>
        <dbReference type="Proteomes" id="UP000199598"/>
    </source>
</evidence>
<gene>
    <name evidence="2" type="ORF">SAMN04488518_1402</name>
</gene>
<evidence type="ECO:0000313" key="2">
    <source>
        <dbReference type="EMBL" id="SFL27112.1"/>
    </source>
</evidence>
<evidence type="ECO:0000256" key="1">
    <source>
        <dbReference type="SAM" id="MobiDB-lite"/>
    </source>
</evidence>
<feature type="region of interest" description="Disordered" evidence="1">
    <location>
        <begin position="63"/>
        <end position="104"/>
    </location>
</feature>
<accession>A0A1I4GAP5</accession>
<proteinExistence type="predicted"/>
<dbReference type="Proteomes" id="UP000199598">
    <property type="component" value="Unassembled WGS sequence"/>
</dbReference>